<dbReference type="PANTHER" id="PTHR46637:SF1">
    <property type="entry name" value="BLL5188 PROTEIN"/>
    <property type="match status" value="1"/>
</dbReference>
<gene>
    <name evidence="2" type="ORF">AUC43_00420</name>
    <name evidence="3" type="ORF">AUC43_01050</name>
    <name evidence="4" type="ORF">AUC43_04605</name>
    <name evidence="5" type="ORF">AUC43_06340</name>
    <name evidence="6" type="ORF">AUC43_15205</name>
</gene>
<evidence type="ECO:0000259" key="1">
    <source>
        <dbReference type="Pfam" id="PF13340"/>
    </source>
</evidence>
<evidence type="ECO:0000313" key="3">
    <source>
        <dbReference type="EMBL" id="ALW83812.1"/>
    </source>
</evidence>
<dbReference type="NCBIfam" id="NF033580">
    <property type="entry name" value="transpos_IS5_3"/>
    <property type="match status" value="1"/>
</dbReference>
<feature type="domain" description="Insertion element IS402-like" evidence="1">
    <location>
        <begin position="8"/>
        <end position="81"/>
    </location>
</feature>
<keyword evidence="7" id="KW-1185">Reference proteome</keyword>
<dbReference type="EMBL" id="CP013909">
    <property type="protein sequence ID" value="ALW83812.1"/>
    <property type="molecule type" value="Genomic_DNA"/>
</dbReference>
<dbReference type="EMBL" id="CP013909">
    <property type="protein sequence ID" value="ALW84428.1"/>
    <property type="molecule type" value="Genomic_DNA"/>
</dbReference>
<dbReference type="KEGG" id="hyg:AUC43_04605"/>
<evidence type="ECO:0000313" key="7">
    <source>
        <dbReference type="Proteomes" id="UP000059542"/>
    </source>
</evidence>
<dbReference type="KEGG" id="hyg:AUC43_06340"/>
<protein>
    <submittedName>
        <fullName evidence="3">Transposase</fullName>
    </submittedName>
</protein>
<reference evidence="3 7" key="1">
    <citation type="submission" date="2015-12" db="EMBL/GenBank/DDBJ databases">
        <authorList>
            <person name="Shamseldin A."/>
            <person name="Moawad H."/>
            <person name="Abd El-Rahim W.M."/>
            <person name="Sadowsky M.J."/>
        </authorList>
    </citation>
    <scope>NUCLEOTIDE SEQUENCE [LARGE SCALE GENOMIC DNA]</scope>
    <source>
        <strain evidence="3 7">DG5B</strain>
    </source>
</reference>
<evidence type="ECO:0000313" key="6">
    <source>
        <dbReference type="EMBL" id="ALW86310.1"/>
    </source>
</evidence>
<dbReference type="PANTHER" id="PTHR46637">
    <property type="entry name" value="TIS1421-TRANSPOSASE PROTEIN A"/>
    <property type="match status" value="1"/>
</dbReference>
<organism evidence="3 7">
    <name type="scientific">Hymenobacter sedentarius</name>
    <dbReference type="NCBI Taxonomy" id="1411621"/>
    <lineage>
        <taxon>Bacteria</taxon>
        <taxon>Pseudomonadati</taxon>
        <taxon>Bacteroidota</taxon>
        <taxon>Cytophagia</taxon>
        <taxon>Cytophagales</taxon>
        <taxon>Hymenobacteraceae</taxon>
        <taxon>Hymenobacter</taxon>
    </lineage>
</organism>
<evidence type="ECO:0000313" key="5">
    <source>
        <dbReference type="EMBL" id="ALW84736.1"/>
    </source>
</evidence>
<name>A0A0U3SCA6_9BACT</name>
<dbReference type="KEGG" id="hyg:AUC43_01050"/>
<dbReference type="AlphaFoldDB" id="A0A0U3SCA6"/>
<dbReference type="Proteomes" id="UP000059542">
    <property type="component" value="Chromosome"/>
</dbReference>
<dbReference type="InterPro" id="IPR025161">
    <property type="entry name" value="IS402-like_dom"/>
</dbReference>
<dbReference type="KEGG" id="hyg:AUC43_00420"/>
<evidence type="ECO:0000313" key="2">
    <source>
        <dbReference type="EMBL" id="ALW83701.1"/>
    </source>
</evidence>
<dbReference type="EMBL" id="CP013909">
    <property type="protein sequence ID" value="ALW86310.1"/>
    <property type="molecule type" value="Genomic_DNA"/>
</dbReference>
<accession>A0A0U3SCA6</accession>
<dbReference type="Pfam" id="PF13340">
    <property type="entry name" value="DUF4096"/>
    <property type="match status" value="1"/>
</dbReference>
<dbReference type="InterPro" id="IPR052909">
    <property type="entry name" value="Transposase_6_like"/>
</dbReference>
<proteinExistence type="predicted"/>
<sequence length="133" mass="14727">MNKDRSLLTDAQWAKLSPLLPGQESSPGTTAKDTRLFVEAVLWRARCGVSWRDLPAERFGPWHTVYARFRRWRQAGVWPRVLAQVQQEAGLHRLLVDSTTVRAHQVAAGAKKKTALAGRRSAAAAAASRPNST</sequence>
<dbReference type="STRING" id="1411621.AUC43_00420"/>
<dbReference type="EMBL" id="CP013909">
    <property type="protein sequence ID" value="ALW84736.1"/>
    <property type="molecule type" value="Genomic_DNA"/>
</dbReference>
<dbReference type="KEGG" id="hyg:AUC43_15205"/>
<evidence type="ECO:0000313" key="4">
    <source>
        <dbReference type="EMBL" id="ALW84428.1"/>
    </source>
</evidence>
<dbReference type="EMBL" id="CP013909">
    <property type="protein sequence ID" value="ALW83701.1"/>
    <property type="molecule type" value="Genomic_DNA"/>
</dbReference>